<proteinExistence type="predicted"/>
<name>A0AAV7NJN3_PLEWA</name>
<dbReference type="AlphaFoldDB" id="A0AAV7NJN3"/>
<evidence type="ECO:0000313" key="2">
    <source>
        <dbReference type="EMBL" id="KAJ1114573.1"/>
    </source>
</evidence>
<sequence length="138" mass="15244">MLNLLLRKIISQVSSLLPPDRVVSSLHNICRRKAGHGERQRRRQAESVSIARKAAGATSLSITISKTETTGIHCNITLHKRITAAAHRPDPASRAAWREEQSKGVCTELAVTAPSISEQPTNNLMTPKQAKENRLRIH</sequence>
<organism evidence="2 3">
    <name type="scientific">Pleurodeles waltl</name>
    <name type="common">Iberian ribbed newt</name>
    <dbReference type="NCBI Taxonomy" id="8319"/>
    <lineage>
        <taxon>Eukaryota</taxon>
        <taxon>Metazoa</taxon>
        <taxon>Chordata</taxon>
        <taxon>Craniata</taxon>
        <taxon>Vertebrata</taxon>
        <taxon>Euteleostomi</taxon>
        <taxon>Amphibia</taxon>
        <taxon>Batrachia</taxon>
        <taxon>Caudata</taxon>
        <taxon>Salamandroidea</taxon>
        <taxon>Salamandridae</taxon>
        <taxon>Pleurodelinae</taxon>
        <taxon>Pleurodeles</taxon>
    </lineage>
</organism>
<comment type="caution">
    <text evidence="2">The sequence shown here is derived from an EMBL/GenBank/DDBJ whole genome shotgun (WGS) entry which is preliminary data.</text>
</comment>
<reference evidence="2" key="1">
    <citation type="journal article" date="2022" name="bioRxiv">
        <title>Sequencing and chromosome-scale assembly of the giantPleurodeles waltlgenome.</title>
        <authorList>
            <person name="Brown T."/>
            <person name="Elewa A."/>
            <person name="Iarovenko S."/>
            <person name="Subramanian E."/>
            <person name="Araus A.J."/>
            <person name="Petzold A."/>
            <person name="Susuki M."/>
            <person name="Suzuki K.-i.T."/>
            <person name="Hayashi T."/>
            <person name="Toyoda A."/>
            <person name="Oliveira C."/>
            <person name="Osipova E."/>
            <person name="Leigh N.D."/>
            <person name="Simon A."/>
            <person name="Yun M.H."/>
        </authorList>
    </citation>
    <scope>NUCLEOTIDE SEQUENCE</scope>
    <source>
        <strain evidence="2">20211129_DDA</strain>
        <tissue evidence="2">Liver</tissue>
    </source>
</reference>
<feature type="compositionally biased region" description="Basic and acidic residues" evidence="1">
    <location>
        <begin position="129"/>
        <end position="138"/>
    </location>
</feature>
<protein>
    <submittedName>
        <fullName evidence="2">Uncharacterized protein</fullName>
    </submittedName>
</protein>
<keyword evidence="3" id="KW-1185">Reference proteome</keyword>
<dbReference type="EMBL" id="JANPWB010000012">
    <property type="protein sequence ID" value="KAJ1114573.1"/>
    <property type="molecule type" value="Genomic_DNA"/>
</dbReference>
<feature type="region of interest" description="Disordered" evidence="1">
    <location>
        <begin position="117"/>
        <end position="138"/>
    </location>
</feature>
<accession>A0AAV7NJN3</accession>
<gene>
    <name evidence="2" type="ORF">NDU88_002808</name>
</gene>
<feature type="compositionally biased region" description="Polar residues" evidence="1">
    <location>
        <begin position="117"/>
        <end position="126"/>
    </location>
</feature>
<evidence type="ECO:0000256" key="1">
    <source>
        <dbReference type="SAM" id="MobiDB-lite"/>
    </source>
</evidence>
<evidence type="ECO:0000313" key="3">
    <source>
        <dbReference type="Proteomes" id="UP001066276"/>
    </source>
</evidence>
<dbReference type="Proteomes" id="UP001066276">
    <property type="component" value="Chromosome 8"/>
</dbReference>